<dbReference type="EMBL" id="NEVH01004520">
    <property type="protein sequence ID" value="PNF39359.1"/>
    <property type="molecule type" value="Genomic_DNA"/>
</dbReference>
<comment type="caution">
    <text evidence="2">The sequence shown here is derived from an EMBL/GenBank/DDBJ whole genome shotgun (WGS) entry which is preliminary data.</text>
</comment>
<dbReference type="InterPro" id="IPR036397">
    <property type="entry name" value="RNaseH_sf"/>
</dbReference>
<dbReference type="InParanoid" id="A0A2J7REU9"/>
<dbReference type="STRING" id="105785.A0A2J7REU9"/>
<dbReference type="PANTHER" id="PTHR47326:SF1">
    <property type="entry name" value="HTH PSQ-TYPE DOMAIN-CONTAINING PROTEIN"/>
    <property type="match status" value="1"/>
</dbReference>
<dbReference type="PANTHER" id="PTHR47326">
    <property type="entry name" value="TRANSPOSABLE ELEMENT TC3 TRANSPOSASE-LIKE PROTEIN"/>
    <property type="match status" value="1"/>
</dbReference>
<keyword evidence="3" id="KW-1185">Reference proteome</keyword>
<protein>
    <recommendedName>
        <fullName evidence="1">DUF4817 domain-containing protein</fullName>
    </recommendedName>
</protein>
<accession>A0A2J7REU9</accession>
<dbReference type="OrthoDB" id="8187225at2759"/>
<evidence type="ECO:0000259" key="1">
    <source>
        <dbReference type="Pfam" id="PF16087"/>
    </source>
</evidence>
<dbReference type="Gene3D" id="3.30.420.10">
    <property type="entry name" value="Ribonuclease H-like superfamily/Ribonuclease H"/>
    <property type="match status" value="1"/>
</dbReference>
<evidence type="ECO:0000313" key="3">
    <source>
        <dbReference type="Proteomes" id="UP000235965"/>
    </source>
</evidence>
<dbReference type="InterPro" id="IPR032135">
    <property type="entry name" value="DUF4817"/>
</dbReference>
<organism evidence="2 3">
    <name type="scientific">Cryptotermes secundus</name>
    <dbReference type="NCBI Taxonomy" id="105785"/>
    <lineage>
        <taxon>Eukaryota</taxon>
        <taxon>Metazoa</taxon>
        <taxon>Ecdysozoa</taxon>
        <taxon>Arthropoda</taxon>
        <taxon>Hexapoda</taxon>
        <taxon>Insecta</taxon>
        <taxon>Pterygota</taxon>
        <taxon>Neoptera</taxon>
        <taxon>Polyneoptera</taxon>
        <taxon>Dictyoptera</taxon>
        <taxon>Blattodea</taxon>
        <taxon>Blattoidea</taxon>
        <taxon>Termitoidae</taxon>
        <taxon>Kalotermitidae</taxon>
        <taxon>Cryptotermitinae</taxon>
        <taxon>Cryptotermes</taxon>
    </lineage>
</organism>
<sequence>MEELNGRQRAFAIKMFYKTDDSLEGAQREFHRFFKLGRHGRVPSKHAIKTWVQNFEETGSALKKKPTGRPRSVRTQQNIETVRVLVLQSPQRSVHKQAAAVRVSRESVRRILRFDLNFHPYEVQIVQQLKENAHQLRLQFGQQIMTNINEDNEFLDKLWMSDEAHFHLTGYVNKHNYRYWGDSNPKEVRERPLHASKVTVWCAVSSHGVIGPYFFENEDRITVTVTSDRYVEMLQTFVAPALNNFPQLHESWFQHDGATSHTARQSIAAVRELFGNRVISRFGDIPWPPRSPDLSVCDFFLWGYLKSRVYTTRPRTLDELKQRIEEEIRGIPAEMLQRSVGNLNNRLGECIRRQGSHLQDVIFRN</sequence>
<gene>
    <name evidence="2" type="ORF">B7P43_G18289</name>
</gene>
<dbReference type="Proteomes" id="UP000235965">
    <property type="component" value="Unassembled WGS sequence"/>
</dbReference>
<feature type="domain" description="DUF4817" evidence="1">
    <location>
        <begin position="7"/>
        <end position="60"/>
    </location>
</feature>
<dbReference type="GO" id="GO:0003676">
    <property type="term" value="F:nucleic acid binding"/>
    <property type="evidence" value="ECO:0007669"/>
    <property type="project" value="InterPro"/>
</dbReference>
<name>A0A2J7REU9_9NEOP</name>
<proteinExistence type="predicted"/>
<dbReference type="Pfam" id="PF16087">
    <property type="entry name" value="DUF4817"/>
    <property type="match status" value="1"/>
</dbReference>
<dbReference type="AlphaFoldDB" id="A0A2J7REU9"/>
<reference evidence="2 3" key="1">
    <citation type="submission" date="2017-12" db="EMBL/GenBank/DDBJ databases">
        <title>Hemimetabolous genomes reveal molecular basis of termite eusociality.</title>
        <authorList>
            <person name="Harrison M.C."/>
            <person name="Jongepier E."/>
            <person name="Robertson H.M."/>
            <person name="Arning N."/>
            <person name="Bitard-Feildel T."/>
            <person name="Chao H."/>
            <person name="Childers C.P."/>
            <person name="Dinh H."/>
            <person name="Doddapaneni H."/>
            <person name="Dugan S."/>
            <person name="Gowin J."/>
            <person name="Greiner C."/>
            <person name="Han Y."/>
            <person name="Hu H."/>
            <person name="Hughes D.S.T."/>
            <person name="Huylmans A.-K."/>
            <person name="Kemena C."/>
            <person name="Kremer L.P.M."/>
            <person name="Lee S.L."/>
            <person name="Lopez-Ezquerra A."/>
            <person name="Mallet L."/>
            <person name="Monroy-Kuhn J.M."/>
            <person name="Moser A."/>
            <person name="Murali S.C."/>
            <person name="Muzny D.M."/>
            <person name="Otani S."/>
            <person name="Piulachs M.-D."/>
            <person name="Poelchau M."/>
            <person name="Qu J."/>
            <person name="Schaub F."/>
            <person name="Wada-Katsumata A."/>
            <person name="Worley K.C."/>
            <person name="Xie Q."/>
            <person name="Ylla G."/>
            <person name="Poulsen M."/>
            <person name="Gibbs R.A."/>
            <person name="Schal C."/>
            <person name="Richards S."/>
            <person name="Belles X."/>
            <person name="Korb J."/>
            <person name="Bornberg-Bauer E."/>
        </authorList>
    </citation>
    <scope>NUCLEOTIDE SEQUENCE [LARGE SCALE GENOMIC DNA]</scope>
    <source>
        <tissue evidence="2">Whole body</tissue>
    </source>
</reference>
<evidence type="ECO:0000313" key="2">
    <source>
        <dbReference type="EMBL" id="PNF39359.1"/>
    </source>
</evidence>